<dbReference type="Proteomes" id="UP000790096">
    <property type="component" value="Unassembled WGS sequence"/>
</dbReference>
<dbReference type="SUPFAM" id="SSF50443">
    <property type="entry name" value="FucI/AraA C-terminal domain-like"/>
    <property type="match status" value="1"/>
</dbReference>
<feature type="binding site" evidence="6">
    <location>
        <position position="351"/>
    </location>
    <ligand>
        <name>Mn(2+)</name>
        <dbReference type="ChEBI" id="CHEBI:29035"/>
    </ligand>
</feature>
<dbReference type="RefSeq" id="WP_214236037.1">
    <property type="nucleotide sequence ID" value="NZ_JABBFR010000002.1"/>
</dbReference>
<organism evidence="10 11">
    <name type="scientific">Rosenbergiella gaditana</name>
    <dbReference type="NCBI Taxonomy" id="2726987"/>
    <lineage>
        <taxon>Bacteria</taxon>
        <taxon>Pseudomonadati</taxon>
        <taxon>Pseudomonadota</taxon>
        <taxon>Gammaproteobacteria</taxon>
        <taxon>Enterobacterales</taxon>
        <taxon>Erwiniaceae</taxon>
        <taxon>Rosenbergiella</taxon>
    </lineage>
</organism>
<dbReference type="InterPro" id="IPR003762">
    <property type="entry name" value="Lara_isomerase"/>
</dbReference>
<dbReference type="SUPFAM" id="SSF53743">
    <property type="entry name" value="FucI/AraA N-terminal and middle domains"/>
    <property type="match status" value="1"/>
</dbReference>
<feature type="binding site" evidence="6">
    <location>
        <position position="307"/>
    </location>
    <ligand>
        <name>Mn(2+)</name>
        <dbReference type="ChEBI" id="CHEBI:29035"/>
    </ligand>
</feature>
<dbReference type="PIRSF" id="PIRSF001478">
    <property type="entry name" value="L-ara_isomerase"/>
    <property type="match status" value="1"/>
</dbReference>
<dbReference type="PANTHER" id="PTHR38464">
    <property type="entry name" value="L-ARABINOSE ISOMERASE"/>
    <property type="match status" value="1"/>
</dbReference>
<sequence length="501" mass="55811">MKNIFEQYEIWFVIGSQHLYGEETLKQVVAQGKKVVEALNQSGTLPCPLVLKPLVTTPQEVTALAREANYRTECAGIVVWLHTFSPAKMWINGLVDLHKPLLQLHTQYNAALPWGEIDMDFMNLNQTAHGGREFGFIGARMQLEHQVITGHWQQLATQQRLAKWMRAVIVKQDTQSLKVIRFGDNMREVAVTEGDKVAAQIRFGYSVNTWAVGDLVAVVNQVSQGAINALIDEYEATYHLTPAAQLHGDKRQNVLDAARIELGIKQFLEEREAHAFTTTFEDLHGLAQLPGLAVQRLMQQGYGFAGEGDWKTAALVRMMKVLALGLPGGTSFMEDYTYHFEEGNDLVLGSHMLEVCPTIATEHKPILDVQPLGIGGKADPARLIFATATGPAVNVSLIDVGDRFRLLVNQVEAIKTPHALPKLPVANALWRAQPDLPTASEAWMIAGGAHHTVFSQALTIDDTRRLADLYGIELAVIDHHTTLASFRDQLRWNDAYFRFQR</sequence>
<name>A0ABS5SVI8_9GAMM</name>
<comment type="catalytic activity">
    <reaction evidence="6">
        <text>beta-L-arabinopyranose = L-ribulose</text>
        <dbReference type="Rhea" id="RHEA:14821"/>
        <dbReference type="ChEBI" id="CHEBI:16880"/>
        <dbReference type="ChEBI" id="CHEBI:40886"/>
        <dbReference type="EC" id="5.3.1.4"/>
    </reaction>
</comment>
<comment type="function">
    <text evidence="6">Catalyzes the conversion of L-arabinose to L-ribulose.</text>
</comment>
<dbReference type="Pfam" id="PF24856">
    <property type="entry name" value="AraA_central"/>
    <property type="match status" value="1"/>
</dbReference>
<evidence type="ECO:0000256" key="2">
    <source>
        <dbReference type="ARBA" id="ARBA00022935"/>
    </source>
</evidence>
<proteinExistence type="inferred from homology"/>
<dbReference type="InterPro" id="IPR024664">
    <property type="entry name" value="Ara_Isoase_C"/>
</dbReference>
<comment type="pathway">
    <text evidence="6">Carbohydrate degradation; L-arabinose degradation via L-ribulose; D-xylulose 5-phosphate from L-arabinose (bacterial route): step 1/3.</text>
</comment>
<evidence type="ECO:0000259" key="7">
    <source>
        <dbReference type="Pfam" id="PF02610"/>
    </source>
</evidence>
<dbReference type="GO" id="GO:0008733">
    <property type="term" value="F:L-arabinose isomerase activity"/>
    <property type="evidence" value="ECO:0007669"/>
    <property type="project" value="UniProtKB-EC"/>
</dbReference>
<gene>
    <name evidence="6 10" type="primary">araA</name>
    <name evidence="10" type="ORF">HH682_02115</name>
</gene>
<dbReference type="CDD" id="cd03557">
    <property type="entry name" value="L-arabinose_isomerase"/>
    <property type="match status" value="1"/>
</dbReference>
<feature type="binding site" evidence="6">
    <location>
        <position position="451"/>
    </location>
    <ligand>
        <name>Mn(2+)</name>
        <dbReference type="ChEBI" id="CHEBI:29035"/>
    </ligand>
</feature>
<protein>
    <recommendedName>
        <fullName evidence="6">L-arabinose isomerase</fullName>
        <ecNumber evidence="6">5.3.1.4</ecNumber>
    </recommendedName>
</protein>
<evidence type="ECO:0000313" key="11">
    <source>
        <dbReference type="Proteomes" id="UP000790096"/>
    </source>
</evidence>
<comment type="cofactor">
    <cofactor evidence="6">
        <name>Mn(2+)</name>
        <dbReference type="ChEBI" id="CHEBI:29035"/>
    </cofactor>
    <text evidence="6">Binds 1 Mn(2+) ion per subunit.</text>
</comment>
<feature type="domain" description="L-arabinose isomerase central" evidence="9">
    <location>
        <begin position="178"/>
        <end position="324"/>
    </location>
</feature>
<evidence type="ECO:0000256" key="5">
    <source>
        <dbReference type="ARBA" id="ARBA00023277"/>
    </source>
</evidence>
<evidence type="ECO:0000259" key="8">
    <source>
        <dbReference type="Pfam" id="PF11762"/>
    </source>
</evidence>
<comment type="similarity">
    <text evidence="6">Belongs to the arabinose isomerase family.</text>
</comment>
<comment type="caution">
    <text evidence="10">The sequence shown here is derived from an EMBL/GenBank/DDBJ whole genome shotgun (WGS) entry which is preliminary data.</text>
</comment>
<reference evidence="10 11" key="1">
    <citation type="submission" date="2020-04" db="EMBL/GenBank/DDBJ databases">
        <title>Genome sequencing of Rosenbergiella species.</title>
        <authorList>
            <person name="Alvarez-Perez S."/>
            <person name="Lievens B."/>
        </authorList>
    </citation>
    <scope>NUCLEOTIDE SEQUENCE [LARGE SCALE GENOMIC DNA]</scope>
    <source>
        <strain evidence="10 11">S61</strain>
    </source>
</reference>
<keyword evidence="2 6" id="KW-0054">Arabinose catabolism</keyword>
<keyword evidence="3 6" id="KW-0464">Manganese</keyword>
<evidence type="ECO:0000256" key="4">
    <source>
        <dbReference type="ARBA" id="ARBA00023235"/>
    </source>
</evidence>
<keyword evidence="4 6" id="KW-0413">Isomerase</keyword>
<dbReference type="InterPro" id="IPR004216">
    <property type="entry name" value="Fuc/Ara_isomerase_C"/>
</dbReference>
<evidence type="ECO:0000256" key="1">
    <source>
        <dbReference type="ARBA" id="ARBA00022723"/>
    </source>
</evidence>
<dbReference type="Pfam" id="PF02610">
    <property type="entry name" value="AraA_N"/>
    <property type="match status" value="1"/>
</dbReference>
<dbReference type="Gene3D" id="3.40.50.10940">
    <property type="match status" value="1"/>
</dbReference>
<evidence type="ECO:0000256" key="6">
    <source>
        <dbReference type="HAMAP-Rule" id="MF_00519"/>
    </source>
</evidence>
<dbReference type="Pfam" id="PF11762">
    <property type="entry name" value="Arabinose_Iso_C"/>
    <property type="match status" value="1"/>
</dbReference>
<dbReference type="PANTHER" id="PTHR38464:SF1">
    <property type="entry name" value="L-ARABINOSE ISOMERASE"/>
    <property type="match status" value="1"/>
</dbReference>
<dbReference type="EMBL" id="JABBFR010000002">
    <property type="protein sequence ID" value="MBT0723255.1"/>
    <property type="molecule type" value="Genomic_DNA"/>
</dbReference>
<dbReference type="NCBIfam" id="NF002795">
    <property type="entry name" value="PRK02929.1"/>
    <property type="match status" value="1"/>
</dbReference>
<dbReference type="InterPro" id="IPR009015">
    <property type="entry name" value="Fucose_isomerase_N/cen_sf"/>
</dbReference>
<evidence type="ECO:0000313" key="10">
    <source>
        <dbReference type="EMBL" id="MBT0723255.1"/>
    </source>
</evidence>
<keyword evidence="5 6" id="KW-0119">Carbohydrate metabolism</keyword>
<feature type="domain" description="L-arabinose isomerase N-terminal" evidence="7">
    <location>
        <begin position="8"/>
        <end position="174"/>
    </location>
</feature>
<evidence type="ECO:0000256" key="3">
    <source>
        <dbReference type="ARBA" id="ARBA00023211"/>
    </source>
</evidence>
<dbReference type="EC" id="5.3.1.4" evidence="6"/>
<keyword evidence="1 6" id="KW-0479">Metal-binding</keyword>
<keyword evidence="11" id="KW-1185">Reference proteome</keyword>
<evidence type="ECO:0000259" key="9">
    <source>
        <dbReference type="Pfam" id="PF24856"/>
    </source>
</evidence>
<comment type="subunit">
    <text evidence="6">Homohexamer.</text>
</comment>
<accession>A0ABS5SVI8</accession>
<dbReference type="InterPro" id="IPR055390">
    <property type="entry name" value="AraA_central"/>
</dbReference>
<dbReference type="InterPro" id="IPR038583">
    <property type="entry name" value="AraA_N_sf"/>
</dbReference>
<feature type="binding site" evidence="6">
    <location>
        <position position="334"/>
    </location>
    <ligand>
        <name>Mn(2+)</name>
        <dbReference type="ChEBI" id="CHEBI:29035"/>
    </ligand>
</feature>
<dbReference type="HAMAP" id="MF_00519">
    <property type="entry name" value="Arabinose_Isome"/>
    <property type="match status" value="1"/>
</dbReference>
<feature type="domain" description="L-arabinose isomerase C-terminal" evidence="8">
    <location>
        <begin position="329"/>
        <end position="473"/>
    </location>
</feature>
<dbReference type="InterPro" id="IPR055389">
    <property type="entry name" value="AraA_N"/>
</dbReference>